<name>A0A1W2CRB9_9HYPH</name>
<dbReference type="EMBL" id="FWXR01000011">
    <property type="protein sequence ID" value="SMC87751.1"/>
    <property type="molecule type" value="Genomic_DNA"/>
</dbReference>
<dbReference type="InterPro" id="IPR052894">
    <property type="entry name" value="AsmA-related"/>
</dbReference>
<accession>A0A1W2CRB9</accession>
<evidence type="ECO:0000259" key="1">
    <source>
        <dbReference type="Pfam" id="PF05170"/>
    </source>
</evidence>
<dbReference type="PANTHER" id="PTHR30441">
    <property type="entry name" value="DUF748 DOMAIN-CONTAINING PROTEIN"/>
    <property type="match status" value="1"/>
</dbReference>
<evidence type="ECO:0000313" key="3">
    <source>
        <dbReference type="Proteomes" id="UP000192656"/>
    </source>
</evidence>
<dbReference type="RefSeq" id="WP_084410462.1">
    <property type="nucleotide sequence ID" value="NZ_FWXR01000011.1"/>
</dbReference>
<sequence>MLSKRRKGRWLGIGLFAAVIVAVAMLAPRFVLASGDAERELAQRIRALTGAEVAIGGPVRFSVMPRTRLIADHVEIGPAIGFSVDRIVADLDPVDALFGKATIARIVLIRPEYRPAEAQRDASNPIETGLRPAGPVSPSIEAFNEFERLTRAAITRLDKLQVLEVRDGVWRPTQTGISPNGFSNANFTVARTSDRSAVRVDGSFIWNGQPADLDMSIASTANLEEAGASAVSFSLATPPLSANFDGTLDFGSLRRLDGRFSIAGDSFSRMVGWLASPQMMVPELGSVALNGDMALAGSTLAFGNAALSIAGSTGQGAMEFDLDRRRLSGTLAYPSFDFGPIARAVVPPPTGPFNLRRPIDVAFSDAIDLNIRLSAGEALIGSLPLQDVAAVIGVSDGKATLDVGDASLFGGRTYGRIALINGKVPGLAGHWTGSGIDMGRLVSRLGDTNVQLTGQGQFDAELTADARDWETILSSAELKADLTVHNGIVSGFDPKVFSKAGTQPLMAGLVEGSMPFTRMEVELSGHGPRVAVDALEIKDQSGVLTAHGRVSLTDRWLQLLGSYEEFSLTASAGTPEEFTASQPVNFSLEGLWPNPRVVTRPSRKSSGH</sequence>
<feature type="domain" description="AsmA" evidence="1">
    <location>
        <begin position="359"/>
        <end position="522"/>
    </location>
</feature>
<keyword evidence="3" id="KW-1185">Reference proteome</keyword>
<dbReference type="PANTHER" id="PTHR30441:SF4">
    <property type="entry name" value="PROTEIN ASMA"/>
    <property type="match status" value="1"/>
</dbReference>
<dbReference type="Proteomes" id="UP000192656">
    <property type="component" value="Unassembled WGS sequence"/>
</dbReference>
<dbReference type="Pfam" id="PF05170">
    <property type="entry name" value="AsmA"/>
    <property type="match status" value="1"/>
</dbReference>
<dbReference type="GO" id="GO:0005886">
    <property type="term" value="C:plasma membrane"/>
    <property type="evidence" value="ECO:0007669"/>
    <property type="project" value="TreeGrafter"/>
</dbReference>
<organism evidence="2 3">
    <name type="scientific">Fulvimarina manganoxydans</name>
    <dbReference type="NCBI Taxonomy" id="937218"/>
    <lineage>
        <taxon>Bacteria</taxon>
        <taxon>Pseudomonadati</taxon>
        <taxon>Pseudomonadota</taxon>
        <taxon>Alphaproteobacteria</taxon>
        <taxon>Hyphomicrobiales</taxon>
        <taxon>Aurantimonadaceae</taxon>
        <taxon>Fulvimarina</taxon>
    </lineage>
</organism>
<dbReference type="OrthoDB" id="225437at2"/>
<protein>
    <submittedName>
        <fullName evidence="2">Uncharacterized protein involved in outer membrane biogenesis</fullName>
    </submittedName>
</protein>
<proteinExistence type="predicted"/>
<gene>
    <name evidence="2" type="ORF">SAMN06297251_11129</name>
</gene>
<dbReference type="InterPro" id="IPR007844">
    <property type="entry name" value="AsmA"/>
</dbReference>
<dbReference type="GO" id="GO:0090313">
    <property type="term" value="P:regulation of protein targeting to membrane"/>
    <property type="evidence" value="ECO:0007669"/>
    <property type="project" value="TreeGrafter"/>
</dbReference>
<dbReference type="STRING" id="937218.SAMN06297251_11129"/>
<reference evidence="2 3" key="1">
    <citation type="submission" date="2017-04" db="EMBL/GenBank/DDBJ databases">
        <authorList>
            <person name="Afonso C.L."/>
            <person name="Miller P.J."/>
            <person name="Scott M.A."/>
            <person name="Spackman E."/>
            <person name="Goraichik I."/>
            <person name="Dimitrov K.M."/>
            <person name="Suarez D.L."/>
            <person name="Swayne D.E."/>
        </authorList>
    </citation>
    <scope>NUCLEOTIDE SEQUENCE [LARGE SCALE GENOMIC DNA]</scope>
    <source>
        <strain evidence="2 3">CGMCC 1.10972</strain>
    </source>
</reference>
<evidence type="ECO:0000313" key="2">
    <source>
        <dbReference type="EMBL" id="SMC87751.1"/>
    </source>
</evidence>
<dbReference type="AlphaFoldDB" id="A0A1W2CRB9"/>